<dbReference type="InterPro" id="IPR004358">
    <property type="entry name" value="Sig_transdc_His_kin-like_C"/>
</dbReference>
<dbReference type="PANTHER" id="PTHR45436:SF5">
    <property type="entry name" value="SENSOR HISTIDINE KINASE TRCS"/>
    <property type="match status" value="1"/>
</dbReference>
<dbReference type="PROSITE" id="PS50885">
    <property type="entry name" value="HAMP"/>
    <property type="match status" value="1"/>
</dbReference>
<dbReference type="InterPro" id="IPR005467">
    <property type="entry name" value="His_kinase_dom"/>
</dbReference>
<dbReference type="InterPro" id="IPR003660">
    <property type="entry name" value="HAMP_dom"/>
</dbReference>
<protein>
    <recommendedName>
        <fullName evidence="3">histidine kinase</fullName>
        <ecNumber evidence="3">2.7.13.3</ecNumber>
    </recommendedName>
</protein>
<dbReference type="Pfam" id="PF02518">
    <property type="entry name" value="HATPase_c"/>
    <property type="match status" value="1"/>
</dbReference>
<comment type="caution">
    <text evidence="14">The sequence shown here is derived from an EMBL/GenBank/DDBJ whole genome shotgun (WGS) entry which is preliminary data.</text>
</comment>
<keyword evidence="5" id="KW-0808">Transferase</keyword>
<feature type="domain" description="Histidine kinase" evidence="12">
    <location>
        <begin position="239"/>
        <end position="453"/>
    </location>
</feature>
<dbReference type="Gene3D" id="3.30.565.10">
    <property type="entry name" value="Histidine kinase-like ATPase, C-terminal domain"/>
    <property type="match status" value="1"/>
</dbReference>
<dbReference type="PROSITE" id="PS50109">
    <property type="entry name" value="HIS_KIN"/>
    <property type="match status" value="1"/>
</dbReference>
<sequence length="453" mass="46739">MTPEPGARGRRPLGLRGRITLVTVAVATLAVLVTGVVSLQLVRQSSFDQARTQLAAQATLLARVPAGGGTAVQDRLSIALGDTEVGIIAADGSLSGPAAELLPPRLVRRALIAKVSTTIVGPNGLTLVEARPRKSGGALVLALPRASVEQQAQGALWRIALALGIGLVVAVVAGSLLARRLAEPLVAVARTARRMSRGERGIHPARTGPAEVTAVADALAALDVALATSESRQREFLLSISHELRTPLTALRGYAEAIGDGMIGPAELPGVGRVLLTETERLGHFVTDLLELARLESDDFSILHERVDVGALLRASRDAWQGRAASLGVELRVEAPSLSIVSDPRRVRQLVDGLVENALRVSPEGSAVSLSASGSPAGIAIEVRDGGPGISPEDAAVAFDRGVLHERYRDSRPVGTGLGLSIAARLAGRLGGGIRAESTPGGGAVFTVTLPAA</sequence>
<dbReference type="FunFam" id="1.10.287.130:FF:000001">
    <property type="entry name" value="Two-component sensor histidine kinase"/>
    <property type="match status" value="1"/>
</dbReference>
<dbReference type="AlphaFoldDB" id="A0A7C9TSB3"/>
<dbReference type="GO" id="GO:0005886">
    <property type="term" value="C:plasma membrane"/>
    <property type="evidence" value="ECO:0007669"/>
    <property type="project" value="UniProtKB-SubCell"/>
</dbReference>
<evidence type="ECO:0000256" key="9">
    <source>
        <dbReference type="ARBA" id="ARBA00023012"/>
    </source>
</evidence>
<evidence type="ECO:0000256" key="2">
    <source>
        <dbReference type="ARBA" id="ARBA00004236"/>
    </source>
</evidence>
<evidence type="ECO:0000313" key="14">
    <source>
        <dbReference type="EMBL" id="NEM91543.1"/>
    </source>
</evidence>
<dbReference type="Gene3D" id="6.10.340.10">
    <property type="match status" value="1"/>
</dbReference>
<evidence type="ECO:0000259" key="12">
    <source>
        <dbReference type="PROSITE" id="PS50109"/>
    </source>
</evidence>
<dbReference type="EC" id="2.7.13.3" evidence="3"/>
<evidence type="ECO:0000256" key="5">
    <source>
        <dbReference type="ARBA" id="ARBA00022679"/>
    </source>
</evidence>
<dbReference type="SMART" id="SM00388">
    <property type="entry name" value="HisKA"/>
    <property type="match status" value="1"/>
</dbReference>
<feature type="transmembrane region" description="Helical" evidence="11">
    <location>
        <begin position="155"/>
        <end position="178"/>
    </location>
</feature>
<dbReference type="PRINTS" id="PR00344">
    <property type="entry name" value="BCTRLSENSOR"/>
</dbReference>
<dbReference type="InterPro" id="IPR050428">
    <property type="entry name" value="TCS_sensor_his_kinase"/>
</dbReference>
<dbReference type="CDD" id="cd00082">
    <property type="entry name" value="HisKA"/>
    <property type="match status" value="1"/>
</dbReference>
<dbReference type="GO" id="GO:0000155">
    <property type="term" value="F:phosphorelay sensor kinase activity"/>
    <property type="evidence" value="ECO:0007669"/>
    <property type="project" value="InterPro"/>
</dbReference>
<dbReference type="CDD" id="cd00075">
    <property type="entry name" value="HATPase"/>
    <property type="match status" value="1"/>
</dbReference>
<evidence type="ECO:0000256" key="8">
    <source>
        <dbReference type="ARBA" id="ARBA00022989"/>
    </source>
</evidence>
<keyword evidence="6 11" id="KW-0812">Transmembrane</keyword>
<feature type="domain" description="HAMP" evidence="13">
    <location>
        <begin position="179"/>
        <end position="231"/>
    </location>
</feature>
<dbReference type="RefSeq" id="WP_163473316.1">
    <property type="nucleotide sequence ID" value="NZ_JAAGWZ010000002.1"/>
</dbReference>
<evidence type="ECO:0000256" key="1">
    <source>
        <dbReference type="ARBA" id="ARBA00000085"/>
    </source>
</evidence>
<dbReference type="PANTHER" id="PTHR45436">
    <property type="entry name" value="SENSOR HISTIDINE KINASE YKOH"/>
    <property type="match status" value="1"/>
</dbReference>
<dbReference type="InterPro" id="IPR036097">
    <property type="entry name" value="HisK_dim/P_sf"/>
</dbReference>
<evidence type="ECO:0000256" key="3">
    <source>
        <dbReference type="ARBA" id="ARBA00012438"/>
    </source>
</evidence>
<accession>A0A7C9TSB3</accession>
<reference evidence="14 15" key="1">
    <citation type="journal article" date="2014" name="Int. J. Syst. Evol. Microbiol.">
        <title>Description of Galbitalea soli gen. nov., sp. nov., and Frondihabitans sucicola sp. nov.</title>
        <authorList>
            <person name="Kim S.J."/>
            <person name="Lim J.M."/>
            <person name="Ahn J.H."/>
            <person name="Weon H.Y."/>
            <person name="Hamada M."/>
            <person name="Suzuki K."/>
            <person name="Ahn T.Y."/>
            <person name="Kwon S.W."/>
        </authorList>
    </citation>
    <scope>NUCLEOTIDE SEQUENCE [LARGE SCALE GENOMIC DNA]</scope>
    <source>
        <strain evidence="14 15">NBRC 108727</strain>
    </source>
</reference>
<keyword evidence="7 14" id="KW-0418">Kinase</keyword>
<proteinExistence type="predicted"/>
<dbReference type="SMART" id="SM00387">
    <property type="entry name" value="HATPase_c"/>
    <property type="match status" value="1"/>
</dbReference>
<dbReference type="EMBL" id="JAAGWZ010000002">
    <property type="protein sequence ID" value="NEM91543.1"/>
    <property type="molecule type" value="Genomic_DNA"/>
</dbReference>
<dbReference type="SUPFAM" id="SSF55874">
    <property type="entry name" value="ATPase domain of HSP90 chaperone/DNA topoisomerase II/histidine kinase"/>
    <property type="match status" value="1"/>
</dbReference>
<evidence type="ECO:0000259" key="13">
    <source>
        <dbReference type="PROSITE" id="PS50885"/>
    </source>
</evidence>
<dbReference type="Gene3D" id="1.10.287.130">
    <property type="match status" value="1"/>
</dbReference>
<comment type="catalytic activity">
    <reaction evidence="1">
        <text>ATP + protein L-histidine = ADP + protein N-phospho-L-histidine.</text>
        <dbReference type="EC" id="2.7.13.3"/>
    </reaction>
</comment>
<organism evidence="14 15">
    <name type="scientific">Galbitalea soli</name>
    <dbReference type="NCBI Taxonomy" id="1268042"/>
    <lineage>
        <taxon>Bacteria</taxon>
        <taxon>Bacillati</taxon>
        <taxon>Actinomycetota</taxon>
        <taxon>Actinomycetes</taxon>
        <taxon>Micrococcales</taxon>
        <taxon>Microbacteriaceae</taxon>
        <taxon>Galbitalea</taxon>
    </lineage>
</organism>
<keyword evidence="4" id="KW-0597">Phosphoprotein</keyword>
<dbReference type="Proteomes" id="UP000479756">
    <property type="component" value="Unassembled WGS sequence"/>
</dbReference>
<keyword evidence="9" id="KW-0902">Two-component regulatory system</keyword>
<dbReference type="InterPro" id="IPR036890">
    <property type="entry name" value="HATPase_C_sf"/>
</dbReference>
<keyword evidence="8 11" id="KW-1133">Transmembrane helix</keyword>
<evidence type="ECO:0000256" key="7">
    <source>
        <dbReference type="ARBA" id="ARBA00022777"/>
    </source>
</evidence>
<dbReference type="SUPFAM" id="SSF47384">
    <property type="entry name" value="Homodimeric domain of signal transducing histidine kinase"/>
    <property type="match status" value="1"/>
</dbReference>
<dbReference type="InterPro" id="IPR003594">
    <property type="entry name" value="HATPase_dom"/>
</dbReference>
<evidence type="ECO:0000313" key="15">
    <source>
        <dbReference type="Proteomes" id="UP000479756"/>
    </source>
</evidence>
<evidence type="ECO:0000256" key="11">
    <source>
        <dbReference type="SAM" id="Phobius"/>
    </source>
</evidence>
<gene>
    <name evidence="14" type="ORF">G3T37_09255</name>
</gene>
<name>A0A7C9TSB3_9MICO</name>
<dbReference type="Pfam" id="PF00512">
    <property type="entry name" value="HisKA"/>
    <property type="match status" value="1"/>
</dbReference>
<keyword evidence="15" id="KW-1185">Reference proteome</keyword>
<feature type="transmembrane region" description="Helical" evidence="11">
    <location>
        <begin position="20"/>
        <end position="42"/>
    </location>
</feature>
<dbReference type="InterPro" id="IPR003661">
    <property type="entry name" value="HisK_dim/P_dom"/>
</dbReference>
<evidence type="ECO:0000256" key="10">
    <source>
        <dbReference type="ARBA" id="ARBA00023136"/>
    </source>
</evidence>
<comment type="subcellular location">
    <subcellularLocation>
        <location evidence="2">Cell membrane</location>
    </subcellularLocation>
</comment>
<evidence type="ECO:0000256" key="6">
    <source>
        <dbReference type="ARBA" id="ARBA00022692"/>
    </source>
</evidence>
<keyword evidence="10 11" id="KW-0472">Membrane</keyword>
<evidence type="ECO:0000256" key="4">
    <source>
        <dbReference type="ARBA" id="ARBA00022553"/>
    </source>
</evidence>